<dbReference type="EMBL" id="VSRR010004058">
    <property type="protein sequence ID" value="MPC38411.1"/>
    <property type="molecule type" value="Genomic_DNA"/>
</dbReference>
<protein>
    <submittedName>
        <fullName evidence="1">Uncharacterized protein</fullName>
    </submittedName>
</protein>
<name>A0A5B7EUP8_PORTR</name>
<evidence type="ECO:0000313" key="2">
    <source>
        <dbReference type="Proteomes" id="UP000324222"/>
    </source>
</evidence>
<dbReference type="AlphaFoldDB" id="A0A5B7EUP8"/>
<reference evidence="1 2" key="1">
    <citation type="submission" date="2019-05" db="EMBL/GenBank/DDBJ databases">
        <title>Another draft genome of Portunus trituberculatus and its Hox gene families provides insights of decapod evolution.</title>
        <authorList>
            <person name="Jeong J.-H."/>
            <person name="Song I."/>
            <person name="Kim S."/>
            <person name="Choi T."/>
            <person name="Kim D."/>
            <person name="Ryu S."/>
            <person name="Kim W."/>
        </authorList>
    </citation>
    <scope>NUCLEOTIDE SEQUENCE [LARGE SCALE GENOMIC DNA]</scope>
    <source>
        <tissue evidence="1">Muscle</tissue>
    </source>
</reference>
<sequence>MKMSEEVERWRGTVRAAGGGTLPTNTLLGREDQMAAGAAVLPQKCGAEQESEANNVDQYLAQTEKIIMGPMDQRQADIY</sequence>
<keyword evidence="2" id="KW-1185">Reference proteome</keyword>
<comment type="caution">
    <text evidence="1">The sequence shown here is derived from an EMBL/GenBank/DDBJ whole genome shotgun (WGS) entry which is preliminary data.</text>
</comment>
<organism evidence="1 2">
    <name type="scientific">Portunus trituberculatus</name>
    <name type="common">Swimming crab</name>
    <name type="synonym">Neptunus trituberculatus</name>
    <dbReference type="NCBI Taxonomy" id="210409"/>
    <lineage>
        <taxon>Eukaryota</taxon>
        <taxon>Metazoa</taxon>
        <taxon>Ecdysozoa</taxon>
        <taxon>Arthropoda</taxon>
        <taxon>Crustacea</taxon>
        <taxon>Multicrustacea</taxon>
        <taxon>Malacostraca</taxon>
        <taxon>Eumalacostraca</taxon>
        <taxon>Eucarida</taxon>
        <taxon>Decapoda</taxon>
        <taxon>Pleocyemata</taxon>
        <taxon>Brachyura</taxon>
        <taxon>Eubrachyura</taxon>
        <taxon>Portunoidea</taxon>
        <taxon>Portunidae</taxon>
        <taxon>Portuninae</taxon>
        <taxon>Portunus</taxon>
    </lineage>
</organism>
<dbReference type="Proteomes" id="UP000324222">
    <property type="component" value="Unassembled WGS sequence"/>
</dbReference>
<gene>
    <name evidence="1" type="ORF">E2C01_031917</name>
</gene>
<accession>A0A5B7EUP8</accession>
<evidence type="ECO:0000313" key="1">
    <source>
        <dbReference type="EMBL" id="MPC38411.1"/>
    </source>
</evidence>
<proteinExistence type="predicted"/>